<evidence type="ECO:0000256" key="4">
    <source>
        <dbReference type="ARBA" id="ARBA00022692"/>
    </source>
</evidence>
<evidence type="ECO:0000256" key="8">
    <source>
        <dbReference type="SAM" id="Phobius"/>
    </source>
</evidence>
<comment type="similarity">
    <text evidence="2">Belongs to the ArsB family.</text>
</comment>
<evidence type="ECO:0000256" key="5">
    <source>
        <dbReference type="ARBA" id="ARBA00022849"/>
    </source>
</evidence>
<dbReference type="PRINTS" id="PR00758">
    <property type="entry name" value="ARSENICPUMP"/>
</dbReference>
<feature type="transmembrane region" description="Helical" evidence="8">
    <location>
        <begin position="180"/>
        <end position="203"/>
    </location>
</feature>
<dbReference type="CDD" id="cd01118">
    <property type="entry name" value="ArsB_permease"/>
    <property type="match status" value="1"/>
</dbReference>
<keyword evidence="6 8" id="KW-1133">Transmembrane helix</keyword>
<feature type="transmembrane region" description="Helical" evidence="8">
    <location>
        <begin position="423"/>
        <end position="445"/>
    </location>
</feature>
<feature type="transmembrane region" description="Helical" evidence="8">
    <location>
        <begin position="301"/>
        <end position="327"/>
    </location>
</feature>
<sequence length="450" mass="50147">MLDVYPLLTITIFLITIFIMIWNPWKINETIPTAIGASLFLLLGIVPLTSILEIFNIVSGASVTILSTIVMSIVLESVGFFRWVAFNLVNRAKGSGVKLFVYVNLLCYLMTMFFNNDGSVLITTPILIKTVNLLNLKPHQKIPFLLSGATIATASSAPIAISNIANLIALKIVGLDINGYVAMMFIPSMIGILVIATLLFLYFKKDIPKRLPNIELDMTNYDNPHSLPHPLSGRPGQIHVDWGMFKICLGVIVIVRGSYFLLTPFGIPIEWIAIIGALVLIGIRWYRNRAGIMDVIKKTPWHILLFAFSMYILVYGLQNIGLTSYLVGFLEGIVQSSRLHAVFIMGGLLTLLSNVFNNLPSVMIGTLTLTKMNLDPHTLQIAYLANILGSDIGSLLTPIGTLATLLWMFILKENHILMSWKKYIKVTIVVIPIGLFISLISLYFWTNWLF</sequence>
<dbReference type="OrthoDB" id="9774335at2"/>
<feature type="transmembrane region" description="Helical" evidence="8">
    <location>
        <begin position="142"/>
        <end position="168"/>
    </location>
</feature>
<comment type="caution">
    <text evidence="9">The sequence shown here is derived from an EMBL/GenBank/DDBJ whole genome shotgun (WGS) entry which is preliminary data.</text>
</comment>
<evidence type="ECO:0000313" key="10">
    <source>
        <dbReference type="Proteomes" id="UP000295416"/>
    </source>
</evidence>
<proteinExistence type="inferred from homology"/>
<keyword evidence="4 8" id="KW-0812">Transmembrane</keyword>
<feature type="transmembrane region" description="Helical" evidence="8">
    <location>
        <begin position="37"/>
        <end position="58"/>
    </location>
</feature>
<keyword evidence="5" id="KW-0059">Arsenical resistance</keyword>
<keyword evidence="7 8" id="KW-0472">Membrane</keyword>
<feature type="transmembrane region" description="Helical" evidence="8">
    <location>
        <begin position="269"/>
        <end position="286"/>
    </location>
</feature>
<dbReference type="Proteomes" id="UP000295416">
    <property type="component" value="Unassembled WGS sequence"/>
</dbReference>
<organism evidence="9 10">
    <name type="scientific">Scopulibacillus darangshiensis</name>
    <dbReference type="NCBI Taxonomy" id="442528"/>
    <lineage>
        <taxon>Bacteria</taxon>
        <taxon>Bacillati</taxon>
        <taxon>Bacillota</taxon>
        <taxon>Bacilli</taxon>
        <taxon>Bacillales</taxon>
        <taxon>Sporolactobacillaceae</taxon>
        <taxon>Scopulibacillus</taxon>
    </lineage>
</organism>
<evidence type="ECO:0000256" key="1">
    <source>
        <dbReference type="ARBA" id="ARBA00004651"/>
    </source>
</evidence>
<protein>
    <submittedName>
        <fullName evidence="9">Arsenite efflux membrane protein ArsB</fullName>
    </submittedName>
</protein>
<evidence type="ECO:0000313" key="9">
    <source>
        <dbReference type="EMBL" id="TCP24506.1"/>
    </source>
</evidence>
<dbReference type="PANTHER" id="PTHR43302:SF6">
    <property type="entry name" value="ARSENICAL PUMP MEMBRANE PROTEIN-RELATED"/>
    <property type="match status" value="1"/>
</dbReference>
<accession>A0A4V2SLS2</accession>
<dbReference type="AlphaFoldDB" id="A0A4V2SLS2"/>
<dbReference type="EMBL" id="SLXK01000024">
    <property type="protein sequence ID" value="TCP24506.1"/>
    <property type="molecule type" value="Genomic_DNA"/>
</dbReference>
<evidence type="ECO:0000256" key="6">
    <source>
        <dbReference type="ARBA" id="ARBA00022989"/>
    </source>
</evidence>
<dbReference type="RefSeq" id="WP_132746935.1">
    <property type="nucleotide sequence ID" value="NZ_SLXK01000024.1"/>
</dbReference>
<dbReference type="PANTHER" id="PTHR43302">
    <property type="entry name" value="TRANSPORTER ARSB-RELATED"/>
    <property type="match status" value="1"/>
</dbReference>
<dbReference type="InterPro" id="IPR000802">
    <property type="entry name" value="Arsenical_pump_ArsB"/>
</dbReference>
<reference evidence="9 10" key="1">
    <citation type="submission" date="2019-03" db="EMBL/GenBank/DDBJ databases">
        <title>Genomic Encyclopedia of Type Strains, Phase IV (KMG-IV): sequencing the most valuable type-strain genomes for metagenomic binning, comparative biology and taxonomic classification.</title>
        <authorList>
            <person name="Goeker M."/>
        </authorList>
    </citation>
    <scope>NUCLEOTIDE SEQUENCE [LARGE SCALE GENOMIC DNA]</scope>
    <source>
        <strain evidence="9 10">DSM 19377</strain>
    </source>
</reference>
<dbReference type="GO" id="GO:0005886">
    <property type="term" value="C:plasma membrane"/>
    <property type="evidence" value="ECO:0007669"/>
    <property type="project" value="UniProtKB-SubCell"/>
</dbReference>
<name>A0A4V2SLS2_9BACL</name>
<comment type="subcellular location">
    <subcellularLocation>
        <location evidence="1">Cell membrane</location>
        <topology evidence="1">Multi-pass membrane protein</topology>
    </subcellularLocation>
</comment>
<keyword evidence="10" id="KW-1185">Reference proteome</keyword>
<feature type="transmembrane region" description="Helical" evidence="8">
    <location>
        <begin position="64"/>
        <end position="85"/>
    </location>
</feature>
<evidence type="ECO:0000256" key="7">
    <source>
        <dbReference type="ARBA" id="ARBA00023136"/>
    </source>
</evidence>
<feature type="transmembrane region" description="Helical" evidence="8">
    <location>
        <begin position="6"/>
        <end position="25"/>
    </location>
</feature>
<gene>
    <name evidence="9" type="ORF">EV207_1243</name>
</gene>
<keyword evidence="3" id="KW-1003">Cell membrane</keyword>
<dbReference type="GO" id="GO:0015105">
    <property type="term" value="F:arsenite transmembrane transporter activity"/>
    <property type="evidence" value="ECO:0007669"/>
    <property type="project" value="InterPro"/>
</dbReference>
<feature type="transmembrane region" description="Helical" evidence="8">
    <location>
        <begin position="392"/>
        <end position="411"/>
    </location>
</feature>
<feature type="transmembrane region" description="Helical" evidence="8">
    <location>
        <begin position="339"/>
        <end position="356"/>
    </location>
</feature>
<evidence type="ECO:0000256" key="3">
    <source>
        <dbReference type="ARBA" id="ARBA00022475"/>
    </source>
</evidence>
<evidence type="ECO:0000256" key="2">
    <source>
        <dbReference type="ARBA" id="ARBA00006433"/>
    </source>
</evidence>
<dbReference type="Pfam" id="PF02040">
    <property type="entry name" value="ArsB"/>
    <property type="match status" value="1"/>
</dbReference>
<dbReference type="GO" id="GO:0046685">
    <property type="term" value="P:response to arsenic-containing substance"/>
    <property type="evidence" value="ECO:0007669"/>
    <property type="project" value="UniProtKB-KW"/>
</dbReference>